<feature type="compositionally biased region" description="Low complexity" evidence="7">
    <location>
        <begin position="723"/>
        <end position="734"/>
    </location>
</feature>
<feature type="compositionally biased region" description="Low complexity" evidence="7">
    <location>
        <begin position="419"/>
        <end position="437"/>
    </location>
</feature>
<feature type="compositionally biased region" description="Basic and acidic residues" evidence="7">
    <location>
        <begin position="1188"/>
        <end position="1210"/>
    </location>
</feature>
<feature type="region of interest" description="Disordered" evidence="7">
    <location>
        <begin position="1"/>
        <end position="34"/>
    </location>
</feature>
<feature type="compositionally biased region" description="Polar residues" evidence="7">
    <location>
        <begin position="1344"/>
        <end position="1354"/>
    </location>
</feature>
<evidence type="ECO:0000313" key="10">
    <source>
        <dbReference type="Proteomes" id="UP001172684"/>
    </source>
</evidence>
<comment type="subcellular location">
    <subcellularLocation>
        <location evidence="1">Nucleus</location>
    </subcellularLocation>
</comment>
<feature type="region of interest" description="Disordered" evidence="7">
    <location>
        <begin position="986"/>
        <end position="1303"/>
    </location>
</feature>
<evidence type="ECO:0000259" key="8">
    <source>
        <dbReference type="Pfam" id="PF23774"/>
    </source>
</evidence>
<keyword evidence="2" id="KW-0597">Phosphoprotein</keyword>
<evidence type="ECO:0000256" key="3">
    <source>
        <dbReference type="ARBA" id="ARBA00022884"/>
    </source>
</evidence>
<evidence type="ECO:0000256" key="1">
    <source>
        <dbReference type="ARBA" id="ARBA00004123"/>
    </source>
</evidence>
<feature type="domain" description="Gem-associated protein 5 TPR" evidence="8">
    <location>
        <begin position="546"/>
        <end position="700"/>
    </location>
</feature>
<dbReference type="InterPro" id="IPR034605">
    <property type="entry name" value="PGC-1"/>
</dbReference>
<feature type="region of interest" description="Disordered" evidence="7">
    <location>
        <begin position="722"/>
        <end position="745"/>
    </location>
</feature>
<feature type="compositionally biased region" description="Basic and acidic residues" evidence="7">
    <location>
        <begin position="1095"/>
        <end position="1104"/>
    </location>
</feature>
<dbReference type="EMBL" id="JAPDRL010000012">
    <property type="protein sequence ID" value="KAJ9667567.1"/>
    <property type="molecule type" value="Genomic_DNA"/>
</dbReference>
<dbReference type="PANTHER" id="PTHR15528:SF11">
    <property type="entry name" value="FI18188P1"/>
    <property type="match status" value="1"/>
</dbReference>
<feature type="compositionally biased region" description="Basic and acidic residues" evidence="7">
    <location>
        <begin position="1126"/>
        <end position="1142"/>
    </location>
</feature>
<feature type="compositionally biased region" description="Polar residues" evidence="7">
    <location>
        <begin position="447"/>
        <end position="468"/>
    </location>
</feature>
<dbReference type="InterPro" id="IPR036322">
    <property type="entry name" value="WD40_repeat_dom_sf"/>
</dbReference>
<comment type="caution">
    <text evidence="9">The sequence shown here is derived from an EMBL/GenBank/DDBJ whole genome shotgun (WGS) entry which is preliminary data.</text>
</comment>
<keyword evidence="4" id="KW-0805">Transcription regulation</keyword>
<feature type="compositionally biased region" description="Pro residues" evidence="7">
    <location>
        <begin position="1515"/>
        <end position="1525"/>
    </location>
</feature>
<dbReference type="InterPro" id="IPR056421">
    <property type="entry name" value="TPR_GEMI5"/>
</dbReference>
<dbReference type="Pfam" id="PF23774">
    <property type="entry name" value="TPR_GEMI5"/>
    <property type="match status" value="1"/>
</dbReference>
<dbReference type="Gene3D" id="2.130.10.10">
    <property type="entry name" value="YVTN repeat-like/Quinoprotein amine dehydrogenase"/>
    <property type="match status" value="1"/>
</dbReference>
<reference evidence="9" key="1">
    <citation type="submission" date="2022-10" db="EMBL/GenBank/DDBJ databases">
        <title>Culturing micro-colonial fungi from biological soil crusts in the Mojave desert and describing Neophaeococcomyces mojavensis, and introducing the new genera and species Taxawa tesnikishii.</title>
        <authorList>
            <person name="Kurbessoian T."/>
            <person name="Stajich J.E."/>
        </authorList>
    </citation>
    <scope>NUCLEOTIDE SEQUENCE</scope>
    <source>
        <strain evidence="9">TK_1</strain>
    </source>
</reference>
<feature type="region of interest" description="Disordered" evidence="7">
    <location>
        <begin position="1512"/>
        <end position="1543"/>
    </location>
</feature>
<feature type="region of interest" description="Disordered" evidence="7">
    <location>
        <begin position="1650"/>
        <end position="1675"/>
    </location>
</feature>
<feature type="region of interest" description="Disordered" evidence="7">
    <location>
        <begin position="1317"/>
        <end position="1368"/>
    </location>
</feature>
<feature type="compositionally biased region" description="Pro residues" evidence="7">
    <location>
        <begin position="1656"/>
        <end position="1668"/>
    </location>
</feature>
<feature type="compositionally biased region" description="Basic residues" evidence="7">
    <location>
        <begin position="1211"/>
        <end position="1222"/>
    </location>
</feature>
<keyword evidence="3" id="KW-0694">RNA-binding</keyword>
<feature type="region of interest" description="Disordered" evidence="7">
    <location>
        <begin position="1418"/>
        <end position="1487"/>
    </location>
</feature>
<evidence type="ECO:0000313" key="9">
    <source>
        <dbReference type="EMBL" id="KAJ9667567.1"/>
    </source>
</evidence>
<feature type="region of interest" description="Disordered" evidence="7">
    <location>
        <begin position="787"/>
        <end position="859"/>
    </location>
</feature>
<protein>
    <recommendedName>
        <fullName evidence="8">Gem-associated protein 5 TPR domain-containing protein</fullName>
    </recommendedName>
</protein>
<dbReference type="SUPFAM" id="SSF50978">
    <property type="entry name" value="WD40 repeat-like"/>
    <property type="match status" value="1"/>
</dbReference>
<dbReference type="PANTHER" id="PTHR15528">
    <property type="entry name" value="PEROXISOME PROLIFERATOR ACTIVATED RECEPTOR GAMMA COACTIVATOR 1 PGC-1 -RELATED"/>
    <property type="match status" value="1"/>
</dbReference>
<dbReference type="Proteomes" id="UP001172684">
    <property type="component" value="Unassembled WGS sequence"/>
</dbReference>
<accession>A0ABQ9P5A2</accession>
<evidence type="ECO:0000256" key="2">
    <source>
        <dbReference type="ARBA" id="ARBA00022553"/>
    </source>
</evidence>
<gene>
    <name evidence="9" type="ORF">H2201_002436</name>
</gene>
<evidence type="ECO:0000256" key="7">
    <source>
        <dbReference type="SAM" id="MobiDB-lite"/>
    </source>
</evidence>
<keyword evidence="6" id="KW-0539">Nucleus</keyword>
<evidence type="ECO:0000256" key="6">
    <source>
        <dbReference type="ARBA" id="ARBA00023242"/>
    </source>
</evidence>
<sequence>MSTGQLSRQRSTSRASDRSARPRQPPTPSVTPKIDEQFEPCAATAAFFLYAQRAIILCLHHDTLAIERRFERHREDVLWISADNVSERGTGRLVVSYDVGSTAIVWDLFTGQEVARFASYEQIRVAAWMKNGNVAFGNAQGNVILFEPSTSEHISARTIFDPITALAPAADCRTYAIGYQNGSILIAALQPSFTILHTLTSPKAPSPITALSWHGSSSKQKSEMLATQTADGDLRVWSVAKAPQTDPPSVIRILNRSESVTPGLCWFAWSKNGRIVQYSEGQTWVWDVRTKKVAYMIVPTLDAVTAIANYGPTATLFTLGRNHTVQQYDLNPNNTPMLVANVQHVPPNAPPSPPNSIEEQKEQQATANLTLSAAAPELPDFTETESSEGEGATMSPLQRIAQEMDQLEEERRDLVGPLSPVSSRSSVSSRESGGRMRSQPRYDRTFSSRTSNDSLSDRTVFSSGSSIGTGRDSISIRSMSSTASSKYKSSSLRKEILQSPAGTKPPVALDLFPSVKARLSDVPFRTPQYGPQRTTDDLRQQMLSVVFGWDDDIESLVRDELSQHTPGSASAVLLSKWLGDLGANDVMASMIGSESMTSSDWMLLALSAMGPDSQKKVGEAFVQRLLEKGDVHPAVAILLGLGEINDAVEVYVSQNYNLEAVLLTCLFFRSDWQRQSHLVRKWGEIAVGQGQPQLAVRCFSCTGLESSEPWFSPRAQDEVLATQQQQNLSSQLSPPLSPPSAGHSRLTAKNASLKLITSFGNQGAAPIPSTTDERTPMLGVGVTPIAESAISPSGPHPWGRASERSVRDPSSARTATPGAYGRRRLPSRGGSERSNLTEATPLARPRHLTPQTAIDTAGRDADITLSSHSRSLSQHDDKEQLVTLNAVAFDPRAVKKSDALPSPAPGMFTKLQEQSRARNGSRDRKPDGLELRVDEVLITEGAPATSGTDPPSSAFSLPLTDASLASAKIRGIDQYISSLEEANFHARQQRAESRPRGEGRDGRSRSRPALREQSENRGRSGVRYIRPAKRSPSSPVPMSPEDAGLYNTTTESNDDELYYKVTSPIGSGSESATARAQSRSRTAASKVRSGSKTSRRLDSPERVSRSKPGSRAASRAASRYGSPERSGADERDRTELRAEGLHTRSPSPPLPSSDQARLYTDEEDGDTRDDRSIGARQLRPRQRSTSRRPGERARSSQREASPERHGEKERSRSRRPTQRRPSVRFDSREESPERTASRVSSRSHMPKMQVDAPQTRQPRGLTKKELAARELEQRRLSLARRPSAPVIPHPGELSAGRPGLGARSVTELGNNPASFLPPLSGGSEHGISRSQSVDPEAMTRYGPKSTSGTSTFSTPIGLPATPRAMRHPRYMSTDPNEREAIPAVPEIPDHIIHITAEVVPADEVAPLLPSTVFGQVGPQAPLPRSASAPPDHGAGFPSHSAYRSSQRSRQGSISSRGHSRKLSPNEISSVGSVAKRSPPPITASIDETLHDSQVVIIEDKQDAPPLLAELQHLNGPPPPPPPPVMFRPTQQSAPHSTSGHSSTGSLEVINIAIDDHPRTTSPLAVMTGPPPSTSPNMHRRGRGSVSDNIGSRLRSVTERMRSTSRSRAKSPPIEGYVPSPYETVLPPNPYTRHPGNSQTTAPAPPEILSHLSYESIPPPPPPPPPPPAGGFGAPLVEVVIPPDNAGKANNAFAGYRNPKEIRANMPPEQVQMGVAPMESPTGMI</sequence>
<feature type="compositionally biased region" description="Low complexity" evidence="7">
    <location>
        <begin position="1438"/>
        <end position="1456"/>
    </location>
</feature>
<evidence type="ECO:0000256" key="4">
    <source>
        <dbReference type="ARBA" id="ARBA00023015"/>
    </source>
</evidence>
<feature type="compositionally biased region" description="Low complexity" evidence="7">
    <location>
        <begin position="1106"/>
        <end position="1123"/>
    </location>
</feature>
<name>A0ABQ9P5A2_9PEZI</name>
<organism evidence="9 10">
    <name type="scientific">Coniosporium apollinis</name>
    <dbReference type="NCBI Taxonomy" id="61459"/>
    <lineage>
        <taxon>Eukaryota</taxon>
        <taxon>Fungi</taxon>
        <taxon>Dikarya</taxon>
        <taxon>Ascomycota</taxon>
        <taxon>Pezizomycotina</taxon>
        <taxon>Dothideomycetes</taxon>
        <taxon>Dothideomycetes incertae sedis</taxon>
        <taxon>Coniosporium</taxon>
    </lineage>
</organism>
<feature type="compositionally biased region" description="Low complexity" evidence="7">
    <location>
        <begin position="1069"/>
        <end position="1085"/>
    </location>
</feature>
<keyword evidence="5" id="KW-0804">Transcription</keyword>
<feature type="region of interest" description="Disordered" evidence="7">
    <location>
        <begin position="341"/>
        <end position="473"/>
    </location>
</feature>
<feature type="compositionally biased region" description="Basic and acidic residues" evidence="7">
    <location>
        <begin position="989"/>
        <end position="1018"/>
    </location>
</feature>
<proteinExistence type="predicted"/>
<evidence type="ECO:0000256" key="5">
    <source>
        <dbReference type="ARBA" id="ARBA00023163"/>
    </source>
</evidence>
<feature type="region of interest" description="Disordered" evidence="7">
    <location>
        <begin position="1700"/>
        <end position="1724"/>
    </location>
</feature>
<keyword evidence="10" id="KW-1185">Reference proteome</keyword>
<dbReference type="InterPro" id="IPR015943">
    <property type="entry name" value="WD40/YVTN_repeat-like_dom_sf"/>
</dbReference>
<feature type="compositionally biased region" description="Basic and acidic residues" evidence="7">
    <location>
        <begin position="1262"/>
        <end position="1275"/>
    </location>
</feature>
<feature type="compositionally biased region" description="Basic and acidic residues" evidence="7">
    <location>
        <begin position="1223"/>
        <end position="1236"/>
    </location>
</feature>
<feature type="region of interest" description="Disordered" evidence="7">
    <location>
        <begin position="1568"/>
        <end position="1620"/>
    </location>
</feature>